<evidence type="ECO:0000313" key="3">
    <source>
        <dbReference type="Proteomes" id="UP000323142"/>
    </source>
</evidence>
<accession>A0A5B2VFT4</accession>
<dbReference type="RefSeq" id="WP_149817034.1">
    <property type="nucleotide sequence ID" value="NZ_VUOA01000019.1"/>
</dbReference>
<reference evidence="2 3" key="2">
    <citation type="submission" date="2019-09" db="EMBL/GenBank/DDBJ databases">
        <authorList>
            <person name="Jin C."/>
        </authorList>
    </citation>
    <scope>NUCLEOTIDE SEQUENCE [LARGE SCALE GENOMIC DNA]</scope>
    <source>
        <strain evidence="2 3">BN140002</strain>
    </source>
</reference>
<evidence type="ECO:0008006" key="4">
    <source>
        <dbReference type="Google" id="ProtNLM"/>
    </source>
</evidence>
<sequence length="399" mass="41806">MTPREEAQAQIRAELDRHRPLEVSRRTLELIAEMAVRYSAVEGKAGFQVVDESGAQRFMERGGERVPMDIPGLVADIRERHPALFEAPAPAGSEPARGSLVVDAPAPPEPRSRDWLMIGGVAGAAEAAPAPAPREAAPAPAGEPARSRPARAAGALISAGTGVGGMAKALHARARLASQGVSDRIGAARDAIHERRATIADAPLRAAPAAGGFEAPPVERTGPRPLAPATPSAPRVTPYVYGLALLLAGLLLYALWPTGAKAPAPNRPAVASAPAPARAEPEATGGVPARPAAEEGVLRGVPEVVDTVTLRMEGRVVRLFGVEWARGGQPDDLTSYLRDRETECRPVSGSNAYRCTVNGQDLSRVVLFNGGGRTTAEATPELLKAEDHARDAKLGVWKR</sequence>
<feature type="region of interest" description="Disordered" evidence="1">
    <location>
        <begin position="209"/>
        <end position="232"/>
    </location>
</feature>
<dbReference type="InterPro" id="IPR035437">
    <property type="entry name" value="SNase_OB-fold_sf"/>
</dbReference>
<feature type="region of interest" description="Disordered" evidence="1">
    <location>
        <begin position="263"/>
        <end position="289"/>
    </location>
</feature>
<evidence type="ECO:0000256" key="1">
    <source>
        <dbReference type="SAM" id="MobiDB-lite"/>
    </source>
</evidence>
<dbReference type="AlphaFoldDB" id="A0A5B2VFT4"/>
<protein>
    <recommendedName>
        <fullName evidence="4">TNase-like domain-containing protein</fullName>
    </recommendedName>
</protein>
<comment type="caution">
    <text evidence="2">The sequence shown here is derived from an EMBL/GenBank/DDBJ whole genome shotgun (WGS) entry which is preliminary data.</text>
</comment>
<name>A0A5B2VFT4_9HYPH</name>
<evidence type="ECO:0000313" key="2">
    <source>
        <dbReference type="EMBL" id="KAA2237330.1"/>
    </source>
</evidence>
<keyword evidence="3" id="KW-1185">Reference proteome</keyword>
<organism evidence="2 3">
    <name type="scientific">Salinarimonas soli</name>
    <dbReference type="NCBI Taxonomy" id="1638099"/>
    <lineage>
        <taxon>Bacteria</taxon>
        <taxon>Pseudomonadati</taxon>
        <taxon>Pseudomonadota</taxon>
        <taxon>Alphaproteobacteria</taxon>
        <taxon>Hyphomicrobiales</taxon>
        <taxon>Salinarimonadaceae</taxon>
        <taxon>Salinarimonas</taxon>
    </lineage>
</organism>
<proteinExistence type="predicted"/>
<dbReference type="SUPFAM" id="SSF50199">
    <property type="entry name" value="Staphylococcal nuclease"/>
    <property type="match status" value="1"/>
</dbReference>
<feature type="region of interest" description="Disordered" evidence="1">
    <location>
        <begin position="126"/>
        <end position="150"/>
    </location>
</feature>
<dbReference type="Proteomes" id="UP000323142">
    <property type="component" value="Unassembled WGS sequence"/>
</dbReference>
<dbReference type="EMBL" id="VUOA01000019">
    <property type="protein sequence ID" value="KAA2237330.1"/>
    <property type="molecule type" value="Genomic_DNA"/>
</dbReference>
<feature type="compositionally biased region" description="Low complexity" evidence="1">
    <location>
        <begin position="126"/>
        <end position="144"/>
    </location>
</feature>
<reference evidence="2 3" key="1">
    <citation type="submission" date="2019-09" db="EMBL/GenBank/DDBJ databases">
        <title>Salinarimonas rosea gen. nov., sp. nov., a new member of the a-2 subgroup of the Proteobacteria.</title>
        <authorList>
            <person name="Liu J."/>
        </authorList>
    </citation>
    <scope>NUCLEOTIDE SEQUENCE [LARGE SCALE GENOMIC DNA]</scope>
    <source>
        <strain evidence="2 3">BN140002</strain>
    </source>
</reference>
<feature type="compositionally biased region" description="Low complexity" evidence="1">
    <location>
        <begin position="263"/>
        <end position="278"/>
    </location>
</feature>
<gene>
    <name evidence="2" type="ORF">F0L46_10035</name>
</gene>
<dbReference type="OrthoDB" id="7987921at2"/>